<sequence length="416" mass="44278">MSSGQPPPIPPHGPRHQPVQWNADQTDMSCHRLTPEQLSRKLASRQSHNLALARATLLSAGAQSGQPLTPALAARLRAATEQSLDSVIAECNAAVVTSRRIRQNADDILETDSATTDNTDPSSGMDNPVSTNATSAVSLSQSKENGLLPDCNGIQQSGSVSESSKESRDVRSSSAPPSIATRLTMLPLIASNGSNTSTYSSISSILRNNKPRNSDRLHRNIGSSSGSGNDVPRSSRGSAESNDTPGSGDDSSSNCVRSGPETGIALCASENTSDTASSHDVNSVTAATRASNSSTAGCAVASRSSDEPSSSAFFSAHPSNETSGYSASNSCSQFRYTENLEAARLEHEKELEKLKEECEVDSPPAERFAEVLNLSQCQEQPQHQYLEDRQYQEQQHQHPHGNLDKTLKVGYARLSK</sequence>
<dbReference type="OrthoDB" id="6361178at2759"/>
<feature type="region of interest" description="Disordered" evidence="1">
    <location>
        <begin position="107"/>
        <end position="178"/>
    </location>
</feature>
<feature type="region of interest" description="Disordered" evidence="1">
    <location>
        <begin position="287"/>
        <end position="329"/>
    </location>
</feature>
<organism evidence="2 3">
    <name type="scientific">Hyalella azteca</name>
    <name type="common">Amphipod</name>
    <dbReference type="NCBI Taxonomy" id="294128"/>
    <lineage>
        <taxon>Eukaryota</taxon>
        <taxon>Metazoa</taxon>
        <taxon>Ecdysozoa</taxon>
        <taxon>Arthropoda</taxon>
        <taxon>Crustacea</taxon>
        <taxon>Multicrustacea</taxon>
        <taxon>Malacostraca</taxon>
        <taxon>Eumalacostraca</taxon>
        <taxon>Peracarida</taxon>
        <taxon>Amphipoda</taxon>
        <taxon>Senticaudata</taxon>
        <taxon>Talitrida</taxon>
        <taxon>Talitroidea</taxon>
        <taxon>Hyalellidae</taxon>
        <taxon>Hyalella</taxon>
    </lineage>
</organism>
<accession>A0A8B7NQV4</accession>
<gene>
    <name evidence="3" type="primary">LOC108672876</name>
</gene>
<evidence type="ECO:0000256" key="1">
    <source>
        <dbReference type="SAM" id="MobiDB-lite"/>
    </source>
</evidence>
<protein>
    <submittedName>
        <fullName evidence="3">Uncharacterized protein LOC108672876</fullName>
    </submittedName>
</protein>
<reference evidence="3" key="1">
    <citation type="submission" date="2025-08" db="UniProtKB">
        <authorList>
            <consortium name="RefSeq"/>
        </authorList>
    </citation>
    <scope>IDENTIFICATION</scope>
    <source>
        <tissue evidence="3">Whole organism</tissue>
    </source>
</reference>
<dbReference type="Proteomes" id="UP000694843">
    <property type="component" value="Unplaced"/>
</dbReference>
<feature type="compositionally biased region" description="Polar residues" evidence="1">
    <location>
        <begin position="320"/>
        <end position="329"/>
    </location>
</feature>
<feature type="compositionally biased region" description="Polar residues" evidence="1">
    <location>
        <begin position="19"/>
        <end position="28"/>
    </location>
</feature>
<dbReference type="KEGG" id="hazt:108672876"/>
<feature type="compositionally biased region" description="Low complexity" evidence="1">
    <location>
        <begin position="287"/>
        <end position="319"/>
    </location>
</feature>
<feature type="compositionally biased region" description="Polar residues" evidence="1">
    <location>
        <begin position="235"/>
        <end position="256"/>
    </location>
</feature>
<dbReference type="RefSeq" id="XP_018016119.1">
    <property type="nucleotide sequence ID" value="XM_018160630.2"/>
</dbReference>
<evidence type="ECO:0000313" key="2">
    <source>
        <dbReference type="Proteomes" id="UP000694843"/>
    </source>
</evidence>
<keyword evidence="2" id="KW-1185">Reference proteome</keyword>
<dbReference type="GeneID" id="108672876"/>
<feature type="region of interest" description="Disordered" evidence="1">
    <location>
        <begin position="1"/>
        <end position="46"/>
    </location>
</feature>
<name>A0A8B7NQV4_HYAAZ</name>
<feature type="compositionally biased region" description="Polar residues" evidence="1">
    <location>
        <begin position="112"/>
        <end position="144"/>
    </location>
</feature>
<feature type="compositionally biased region" description="Pro residues" evidence="1">
    <location>
        <begin position="1"/>
        <end position="12"/>
    </location>
</feature>
<evidence type="ECO:0000313" key="3">
    <source>
        <dbReference type="RefSeq" id="XP_018016119.1"/>
    </source>
</evidence>
<feature type="compositionally biased region" description="Low complexity" evidence="1">
    <location>
        <begin position="191"/>
        <end position="205"/>
    </location>
</feature>
<dbReference type="AlphaFoldDB" id="A0A8B7NQV4"/>
<feature type="region of interest" description="Disordered" evidence="1">
    <location>
        <begin position="381"/>
        <end position="416"/>
    </location>
</feature>
<proteinExistence type="predicted"/>
<feature type="region of interest" description="Disordered" evidence="1">
    <location>
        <begin position="191"/>
        <end position="259"/>
    </location>
</feature>